<dbReference type="AlphaFoldDB" id="A0AAC9A0W7"/>
<dbReference type="Proteomes" id="UP000067061">
    <property type="component" value="Plasmid unnamed1"/>
</dbReference>
<sequence>MQLKKEFLELSTNFNNNITEDKLLFIGIFLNFYMSKSNFKNKSELQEHLKLYFNTDKKPIEIIKEVINNENIDMNYLLNRLYLALVHKKENKTIDKNTWENFLENL</sequence>
<evidence type="ECO:0000313" key="1">
    <source>
        <dbReference type="EMBL" id="ALM95426.1"/>
    </source>
</evidence>
<protein>
    <submittedName>
        <fullName evidence="1">Uncharacterized protein</fullName>
    </submittedName>
</protein>
<proteinExistence type="predicted"/>
<dbReference type="RefSeq" id="WP_023042225.1">
    <property type="nucleotide sequence ID" value="NZ_CP013122.1"/>
</dbReference>
<geneLocation type="plasmid" evidence="1 2">
    <name>unnamed1</name>
</geneLocation>
<name>A0AAC9A0W7_FUSNP</name>
<keyword evidence="1" id="KW-0614">Plasmid</keyword>
<organism evidence="1 2">
    <name type="scientific">Fusobacterium nucleatum subsp. polymorphum</name>
    <name type="common">Fusobacterium polymorphum</name>
    <dbReference type="NCBI Taxonomy" id="76857"/>
    <lineage>
        <taxon>Bacteria</taxon>
        <taxon>Fusobacteriati</taxon>
        <taxon>Fusobacteriota</taxon>
        <taxon>Fusobacteriia</taxon>
        <taxon>Fusobacteriales</taxon>
        <taxon>Fusobacteriaceae</taxon>
        <taxon>Fusobacterium</taxon>
    </lineage>
</organism>
<accession>A0AAC9A0W7</accession>
<evidence type="ECO:0000313" key="2">
    <source>
        <dbReference type="Proteomes" id="UP000067061"/>
    </source>
</evidence>
<gene>
    <name evidence="1" type="ORF">RO02_12530</name>
</gene>
<reference evidence="1 2" key="1">
    <citation type="submission" date="2015-11" db="EMBL/GenBank/DDBJ databases">
        <authorList>
            <person name="Kook J.-K."/>
            <person name="Park S.-N."/>
            <person name="Lim Y.K."/>
            <person name="Jo E."/>
        </authorList>
    </citation>
    <scope>NUCLEOTIDE SEQUENCE [LARGE SCALE GENOMIC DNA]</scope>
    <source>
        <strain evidence="1 2">ChDC F306</strain>
        <plasmid evidence="1 2">unnamed1</plasmid>
    </source>
</reference>
<dbReference type="EMBL" id="CP013122">
    <property type="protein sequence ID" value="ALM95426.1"/>
    <property type="molecule type" value="Genomic_DNA"/>
</dbReference>